<sequence>MKPALIAVAALLLLPLAAVAEHRIPRVWANRLALPDYIAEPNRHTPRYTDGTYLPPLIDDTRRYTAADSPLIIGGPTVITPDASVTLAAGTLVVVDEYGTLENHGRLEINGTSADPVVFASNEVHPQNQTWGGLITAGNGYTYAEHLWIRDAAPSITCQPNSVVRLTNNRLEGGLIGIYQASQSCLITTSSIVAVRDGLVAAGVTPQISDTVIRAREHDIHRIIPSNEY</sequence>
<evidence type="ECO:0008006" key="4">
    <source>
        <dbReference type="Google" id="ProtNLM"/>
    </source>
</evidence>
<dbReference type="SUPFAM" id="SSF51126">
    <property type="entry name" value="Pectin lyase-like"/>
    <property type="match status" value="1"/>
</dbReference>
<dbReference type="InterPro" id="IPR011050">
    <property type="entry name" value="Pectin_lyase_fold/virulence"/>
</dbReference>
<organism evidence="2 3">
    <name type="scientific">Candidatus Andersenbacteria bacterium CG10_big_fil_rev_8_21_14_0_10_54_11</name>
    <dbReference type="NCBI Taxonomy" id="1974485"/>
    <lineage>
        <taxon>Bacteria</taxon>
        <taxon>Candidatus Anderseniibacteriota</taxon>
    </lineage>
</organism>
<gene>
    <name evidence="2" type="ORF">COT71_00745</name>
</gene>
<feature type="chain" id="PRO_5014856982" description="Right handed beta helix domain-containing protein" evidence="1">
    <location>
        <begin position="21"/>
        <end position="229"/>
    </location>
</feature>
<comment type="caution">
    <text evidence="2">The sequence shown here is derived from an EMBL/GenBank/DDBJ whole genome shotgun (WGS) entry which is preliminary data.</text>
</comment>
<evidence type="ECO:0000313" key="2">
    <source>
        <dbReference type="EMBL" id="PIT98405.1"/>
    </source>
</evidence>
<feature type="signal peptide" evidence="1">
    <location>
        <begin position="1"/>
        <end position="20"/>
    </location>
</feature>
<dbReference type="AlphaFoldDB" id="A0A2M6X078"/>
<reference evidence="3" key="1">
    <citation type="submission" date="2017-09" db="EMBL/GenBank/DDBJ databases">
        <title>Depth-based differentiation of microbial function through sediment-hosted aquifers and enrichment of novel symbionts in the deep terrestrial subsurface.</title>
        <authorList>
            <person name="Probst A.J."/>
            <person name="Ladd B."/>
            <person name="Jarett J.K."/>
            <person name="Geller-Mcgrath D.E."/>
            <person name="Sieber C.M.K."/>
            <person name="Emerson J.B."/>
            <person name="Anantharaman K."/>
            <person name="Thomas B.C."/>
            <person name="Malmstrom R."/>
            <person name="Stieglmeier M."/>
            <person name="Klingl A."/>
            <person name="Woyke T."/>
            <person name="Ryan C.M."/>
            <person name="Banfield J.F."/>
        </authorList>
    </citation>
    <scope>NUCLEOTIDE SEQUENCE [LARGE SCALE GENOMIC DNA]</scope>
</reference>
<accession>A0A2M6X078</accession>
<evidence type="ECO:0000256" key="1">
    <source>
        <dbReference type="SAM" id="SignalP"/>
    </source>
</evidence>
<dbReference type="Proteomes" id="UP000230731">
    <property type="component" value="Unassembled WGS sequence"/>
</dbReference>
<keyword evidence="1" id="KW-0732">Signal</keyword>
<protein>
    <recommendedName>
        <fullName evidence="4">Right handed beta helix domain-containing protein</fullName>
    </recommendedName>
</protein>
<proteinExistence type="predicted"/>
<dbReference type="EMBL" id="PEZP01000008">
    <property type="protein sequence ID" value="PIT98405.1"/>
    <property type="molecule type" value="Genomic_DNA"/>
</dbReference>
<evidence type="ECO:0000313" key="3">
    <source>
        <dbReference type="Proteomes" id="UP000230731"/>
    </source>
</evidence>
<name>A0A2M6X078_9BACT</name>